<evidence type="ECO:0000313" key="7">
    <source>
        <dbReference type="EMBL" id="NYJ00023.1"/>
    </source>
</evidence>
<dbReference type="Gene3D" id="1.10.10.10">
    <property type="entry name" value="Winged helix-like DNA-binding domain superfamily/Winged helix DNA-binding domain"/>
    <property type="match status" value="1"/>
</dbReference>
<dbReference type="GO" id="GO:0016987">
    <property type="term" value="F:sigma factor activity"/>
    <property type="evidence" value="ECO:0007669"/>
    <property type="project" value="UniProtKB-KW"/>
</dbReference>
<dbReference type="InterPro" id="IPR039425">
    <property type="entry name" value="RNA_pol_sigma-70-like"/>
</dbReference>
<dbReference type="RefSeq" id="WP_179666669.1">
    <property type="nucleotide sequence ID" value="NZ_JACCFP010000001.1"/>
</dbReference>
<sequence length="185" mass="20828">MTDPDLAARLRAGDREAMGEVFDRYADRVYTFCFRRTASWVVAEDAMATTFLEVWRIRARAAAHDGDLLPWLYGVAANVCRNHLRSARRQGALRGRLRAVALDEADHADDVAERVDDERRMATLLDAAAGLSHRDRQILTLVAWEGLSYQQVSVALDIPVGTVRSRLSRSRARLAQLMETDRSES</sequence>
<evidence type="ECO:0000256" key="3">
    <source>
        <dbReference type="ARBA" id="ARBA00023082"/>
    </source>
</evidence>
<evidence type="ECO:0000256" key="2">
    <source>
        <dbReference type="ARBA" id="ARBA00023015"/>
    </source>
</evidence>
<keyword evidence="2" id="KW-0805">Transcription regulation</keyword>
<dbReference type="GO" id="GO:0003677">
    <property type="term" value="F:DNA binding"/>
    <property type="evidence" value="ECO:0007669"/>
    <property type="project" value="InterPro"/>
</dbReference>
<name>A0A853C0Z0_9ACTN</name>
<dbReference type="InterPro" id="IPR013249">
    <property type="entry name" value="RNA_pol_sigma70_r4_t2"/>
</dbReference>
<dbReference type="EMBL" id="JACCFP010000001">
    <property type="protein sequence ID" value="NYJ00023.1"/>
    <property type="molecule type" value="Genomic_DNA"/>
</dbReference>
<organism evidence="7 8">
    <name type="scientific">Nocardioides thalensis</name>
    <dbReference type="NCBI Taxonomy" id="1914755"/>
    <lineage>
        <taxon>Bacteria</taxon>
        <taxon>Bacillati</taxon>
        <taxon>Actinomycetota</taxon>
        <taxon>Actinomycetes</taxon>
        <taxon>Propionibacteriales</taxon>
        <taxon>Nocardioidaceae</taxon>
        <taxon>Nocardioides</taxon>
    </lineage>
</organism>
<evidence type="ECO:0000313" key="8">
    <source>
        <dbReference type="Proteomes" id="UP000530424"/>
    </source>
</evidence>
<comment type="similarity">
    <text evidence="1">Belongs to the sigma-70 factor family. ECF subfamily.</text>
</comment>
<dbReference type="InterPro" id="IPR007627">
    <property type="entry name" value="RNA_pol_sigma70_r2"/>
</dbReference>
<evidence type="ECO:0000259" key="6">
    <source>
        <dbReference type="Pfam" id="PF08281"/>
    </source>
</evidence>
<gene>
    <name evidence="7" type="ORF">HNR19_000721</name>
</gene>
<protein>
    <submittedName>
        <fullName evidence="7">RNA polymerase sigma-70 factor (ECF subfamily)</fullName>
    </submittedName>
</protein>
<evidence type="ECO:0000256" key="4">
    <source>
        <dbReference type="ARBA" id="ARBA00023163"/>
    </source>
</evidence>
<dbReference type="Proteomes" id="UP000530424">
    <property type="component" value="Unassembled WGS sequence"/>
</dbReference>
<comment type="caution">
    <text evidence="7">The sequence shown here is derived from an EMBL/GenBank/DDBJ whole genome shotgun (WGS) entry which is preliminary data.</text>
</comment>
<evidence type="ECO:0000256" key="1">
    <source>
        <dbReference type="ARBA" id="ARBA00010641"/>
    </source>
</evidence>
<accession>A0A853C0Z0</accession>
<dbReference type="Pfam" id="PF04542">
    <property type="entry name" value="Sigma70_r2"/>
    <property type="match status" value="1"/>
</dbReference>
<dbReference type="PANTHER" id="PTHR43133:SF25">
    <property type="entry name" value="RNA POLYMERASE SIGMA FACTOR RFAY-RELATED"/>
    <property type="match status" value="1"/>
</dbReference>
<dbReference type="AlphaFoldDB" id="A0A853C0Z0"/>
<dbReference type="Pfam" id="PF08281">
    <property type="entry name" value="Sigma70_r4_2"/>
    <property type="match status" value="1"/>
</dbReference>
<evidence type="ECO:0000259" key="5">
    <source>
        <dbReference type="Pfam" id="PF04542"/>
    </source>
</evidence>
<dbReference type="InterPro" id="IPR036388">
    <property type="entry name" value="WH-like_DNA-bd_sf"/>
</dbReference>
<dbReference type="Gene3D" id="1.10.1740.10">
    <property type="match status" value="1"/>
</dbReference>
<keyword evidence="4" id="KW-0804">Transcription</keyword>
<dbReference type="InterPro" id="IPR014284">
    <property type="entry name" value="RNA_pol_sigma-70_dom"/>
</dbReference>
<dbReference type="SUPFAM" id="SSF88659">
    <property type="entry name" value="Sigma3 and sigma4 domains of RNA polymerase sigma factors"/>
    <property type="match status" value="1"/>
</dbReference>
<dbReference type="NCBIfam" id="TIGR02937">
    <property type="entry name" value="sigma70-ECF"/>
    <property type="match status" value="1"/>
</dbReference>
<dbReference type="InterPro" id="IPR013325">
    <property type="entry name" value="RNA_pol_sigma_r2"/>
</dbReference>
<dbReference type="GO" id="GO:0006352">
    <property type="term" value="P:DNA-templated transcription initiation"/>
    <property type="evidence" value="ECO:0007669"/>
    <property type="project" value="InterPro"/>
</dbReference>
<dbReference type="SUPFAM" id="SSF88946">
    <property type="entry name" value="Sigma2 domain of RNA polymerase sigma factors"/>
    <property type="match status" value="1"/>
</dbReference>
<proteinExistence type="inferred from homology"/>
<reference evidence="7 8" key="1">
    <citation type="submission" date="2020-07" db="EMBL/GenBank/DDBJ databases">
        <title>Sequencing the genomes of 1000 actinobacteria strains.</title>
        <authorList>
            <person name="Klenk H.-P."/>
        </authorList>
    </citation>
    <scope>NUCLEOTIDE SEQUENCE [LARGE SCALE GENOMIC DNA]</scope>
    <source>
        <strain evidence="7 8">DSM 103833</strain>
    </source>
</reference>
<keyword evidence="8" id="KW-1185">Reference proteome</keyword>
<keyword evidence="3" id="KW-0731">Sigma factor</keyword>
<feature type="domain" description="RNA polymerase sigma factor 70 region 4 type 2" evidence="6">
    <location>
        <begin position="124"/>
        <end position="174"/>
    </location>
</feature>
<feature type="domain" description="RNA polymerase sigma-70 region 2" evidence="5">
    <location>
        <begin position="22"/>
        <end position="89"/>
    </location>
</feature>
<dbReference type="InterPro" id="IPR013324">
    <property type="entry name" value="RNA_pol_sigma_r3/r4-like"/>
</dbReference>
<dbReference type="PANTHER" id="PTHR43133">
    <property type="entry name" value="RNA POLYMERASE ECF-TYPE SIGMA FACTO"/>
    <property type="match status" value="1"/>
</dbReference>